<gene>
    <name evidence="5" type="ORF">TRAPUB_1961</name>
</gene>
<organism evidence="5 6">
    <name type="scientific">Trametes pubescens</name>
    <name type="common">White-rot fungus</name>
    <dbReference type="NCBI Taxonomy" id="154538"/>
    <lineage>
        <taxon>Eukaryota</taxon>
        <taxon>Fungi</taxon>
        <taxon>Dikarya</taxon>
        <taxon>Basidiomycota</taxon>
        <taxon>Agaricomycotina</taxon>
        <taxon>Agaricomycetes</taxon>
        <taxon>Polyporales</taxon>
        <taxon>Polyporaceae</taxon>
        <taxon>Trametes</taxon>
    </lineage>
</organism>
<sequence length="516" mass="54821">MRLLTVTALAAAFSVNAVVLRNEDARDFKGGNHTAFKWGACDPTLVQDSNVSCSFFEIPLDYHNATAGTGRLAVAKVNATSERLGTVFFNPGGPGASGLAAMNEASTLLLALTGGNYDVVSWDTRGVGTFTIPGDIFCFDNVTDYNTFWNGTIELNGIEYTGNFTDPADTKALLTQATVMGRKYTELGKRCQQHPTGKYMKYIGTAATVRDMIALADALDGPGSPVNYAGISYGTLLGAWFVNMFPKRVGRVLLDGVLNPQLVATQESHKIWPQQLSDTDKAYDAFVAGCALSGPSGCAIAAANASAADVDATITTLLKQAHDTARKNASAPVTSADIRSALLSAMYFPATWADLANTTFPEIAAAVQGESLARRALGGVAQRIVRRHEADEAATYGGIAIACSDSIDPRGTSMKDVFKNTIAATQSANGSHLFTPVWPISWNYCSFWPERAMERYTGPFNKTLANKVLIANNCLDAATPLKGAQALAKIMGDNAALVVQEGIGVSRAVMGTWLDY</sequence>
<keyword evidence="2" id="KW-0378">Hydrolase</keyword>
<dbReference type="InterPro" id="IPR013595">
    <property type="entry name" value="Pept_S33_TAP-like_C"/>
</dbReference>
<accession>A0A1M2VHW9</accession>
<evidence type="ECO:0000313" key="6">
    <source>
        <dbReference type="Proteomes" id="UP000184267"/>
    </source>
</evidence>
<dbReference type="InterPro" id="IPR029058">
    <property type="entry name" value="AB_hydrolase_fold"/>
</dbReference>
<evidence type="ECO:0000313" key="5">
    <source>
        <dbReference type="EMBL" id="OJT07189.1"/>
    </source>
</evidence>
<dbReference type="GO" id="GO:0004177">
    <property type="term" value="F:aminopeptidase activity"/>
    <property type="evidence" value="ECO:0007669"/>
    <property type="project" value="UniProtKB-KW"/>
</dbReference>
<comment type="caution">
    <text evidence="5">The sequence shown here is derived from an EMBL/GenBank/DDBJ whole genome shotgun (WGS) entry which is preliminary data.</text>
</comment>
<dbReference type="STRING" id="154538.A0A1M2VHW9"/>
<evidence type="ECO:0000256" key="1">
    <source>
        <dbReference type="ARBA" id="ARBA00010088"/>
    </source>
</evidence>
<protein>
    <submittedName>
        <fullName evidence="5">Tripeptidyl aminopeptidase</fullName>
    </submittedName>
</protein>
<dbReference type="PANTHER" id="PTHR43248:SF25">
    <property type="entry name" value="AB HYDROLASE-1 DOMAIN-CONTAINING PROTEIN-RELATED"/>
    <property type="match status" value="1"/>
</dbReference>
<dbReference type="PANTHER" id="PTHR43248">
    <property type="entry name" value="2-SUCCINYL-6-HYDROXY-2,4-CYCLOHEXADIENE-1-CARBOXYLATE SYNTHASE"/>
    <property type="match status" value="1"/>
</dbReference>
<evidence type="ECO:0000256" key="2">
    <source>
        <dbReference type="ARBA" id="ARBA00022801"/>
    </source>
</evidence>
<dbReference type="Pfam" id="PF08386">
    <property type="entry name" value="Abhydrolase_4"/>
    <property type="match status" value="1"/>
</dbReference>
<dbReference type="InterPro" id="IPR051601">
    <property type="entry name" value="Serine_prot/Carboxylest_S33"/>
</dbReference>
<feature type="signal peptide" evidence="3">
    <location>
        <begin position="1"/>
        <end position="17"/>
    </location>
</feature>
<keyword evidence="6" id="KW-1185">Reference proteome</keyword>
<keyword evidence="5" id="KW-0031">Aminopeptidase</keyword>
<feature type="domain" description="Peptidase S33 tripeptidyl aminopeptidase-like C-terminal" evidence="4">
    <location>
        <begin position="438"/>
        <end position="504"/>
    </location>
</feature>
<dbReference type="AlphaFoldDB" id="A0A1M2VHW9"/>
<reference evidence="5 6" key="1">
    <citation type="submission" date="2016-10" db="EMBL/GenBank/DDBJ databases">
        <title>Genome sequence of the basidiomycete white-rot fungus Trametes pubescens.</title>
        <authorList>
            <person name="Makela M.R."/>
            <person name="Granchi Z."/>
            <person name="Peng M."/>
            <person name="De Vries R.P."/>
            <person name="Grigoriev I."/>
            <person name="Riley R."/>
            <person name="Hilden K."/>
        </authorList>
    </citation>
    <scope>NUCLEOTIDE SEQUENCE [LARGE SCALE GENOMIC DNA]</scope>
    <source>
        <strain evidence="5 6">FBCC735</strain>
    </source>
</reference>
<dbReference type="OMA" id="SPVNYAG"/>
<evidence type="ECO:0000259" key="4">
    <source>
        <dbReference type="Pfam" id="PF08386"/>
    </source>
</evidence>
<keyword evidence="5" id="KW-0645">Protease</keyword>
<proteinExistence type="inferred from homology"/>
<dbReference type="EMBL" id="MNAD01001212">
    <property type="protein sequence ID" value="OJT07189.1"/>
    <property type="molecule type" value="Genomic_DNA"/>
</dbReference>
<feature type="chain" id="PRO_5012950967" evidence="3">
    <location>
        <begin position="18"/>
        <end position="516"/>
    </location>
</feature>
<dbReference type="Gene3D" id="3.40.50.1820">
    <property type="entry name" value="alpha/beta hydrolase"/>
    <property type="match status" value="1"/>
</dbReference>
<dbReference type="OrthoDB" id="425534at2759"/>
<comment type="similarity">
    <text evidence="1">Belongs to the peptidase S33 family.</text>
</comment>
<name>A0A1M2VHW9_TRAPU</name>
<dbReference type="Proteomes" id="UP000184267">
    <property type="component" value="Unassembled WGS sequence"/>
</dbReference>
<dbReference type="SUPFAM" id="SSF53474">
    <property type="entry name" value="alpha/beta-Hydrolases"/>
    <property type="match status" value="1"/>
</dbReference>
<keyword evidence="3" id="KW-0732">Signal</keyword>
<evidence type="ECO:0000256" key="3">
    <source>
        <dbReference type="SAM" id="SignalP"/>
    </source>
</evidence>